<dbReference type="InterPro" id="IPR030678">
    <property type="entry name" value="Peptide/Ni-bd"/>
</dbReference>
<name>A0ABZ0VHV9_9HYPH</name>
<dbReference type="Gene3D" id="3.40.190.10">
    <property type="entry name" value="Periplasmic binding protein-like II"/>
    <property type="match status" value="1"/>
</dbReference>
<gene>
    <name evidence="6" type="ORF">U0R22_000919</name>
</gene>
<evidence type="ECO:0000256" key="3">
    <source>
        <dbReference type="ARBA" id="ARBA00022729"/>
    </source>
</evidence>
<evidence type="ECO:0000256" key="4">
    <source>
        <dbReference type="SAM" id="SignalP"/>
    </source>
</evidence>
<reference evidence="6 7" key="1">
    <citation type="submission" date="2023-11" db="EMBL/GenBank/DDBJ databases">
        <authorList>
            <person name="Panchal A.K."/>
            <person name="Meaney J.S."/>
            <person name="Karas B.J."/>
            <person name="diCenzo G.C."/>
        </authorList>
    </citation>
    <scope>NUCLEOTIDE SEQUENCE [LARGE SCALE GENOMIC DNA]</scope>
    <source>
        <strain evidence="6 7">NZP2235</strain>
    </source>
</reference>
<keyword evidence="3 4" id="KW-0732">Signal</keyword>
<feature type="domain" description="Solute-binding protein family 5" evidence="5">
    <location>
        <begin position="73"/>
        <end position="424"/>
    </location>
</feature>
<evidence type="ECO:0000259" key="5">
    <source>
        <dbReference type="Pfam" id="PF00496"/>
    </source>
</evidence>
<comment type="subcellular location">
    <subcellularLocation>
        <location evidence="1">Periplasm</location>
    </subcellularLocation>
</comment>
<dbReference type="CDD" id="cd08515">
    <property type="entry name" value="PBP2_NikA_DppA_OppA_like_10"/>
    <property type="match status" value="1"/>
</dbReference>
<dbReference type="PANTHER" id="PTHR30290">
    <property type="entry name" value="PERIPLASMIC BINDING COMPONENT OF ABC TRANSPORTER"/>
    <property type="match status" value="1"/>
</dbReference>
<dbReference type="PANTHER" id="PTHR30290:SF38">
    <property type="entry name" value="D,D-DIPEPTIDE-BINDING PERIPLASMIC PROTEIN DDPA-RELATED"/>
    <property type="match status" value="1"/>
</dbReference>
<dbReference type="PIRSF" id="PIRSF002741">
    <property type="entry name" value="MppA"/>
    <property type="match status" value="1"/>
</dbReference>
<sequence>MRKLLLAIAMLLPTFAVAQEDTRPPLTVGVNTVRANFDPGLALGNVDLPITYNMFDTLVARDFSKSKDRTSYELVPGLAESWKQIDDRTMEFSLRPDVHFHNGQPLTSADVKFTFDRILDPASDYVEARNLLKVIERIDAVDDLTVRITTKAPSPILLQLLAYHTSEIVPKAYFESVGESGFGQKPVGTGPFDFVKLQPDESIDLKANDSYFRGRPTISRLTFRSIPEVSARITALANGEVDIVNSIPPDQLKAVESLGCCKVRSVLMNHHFIQYNTYNPVMADVKLRQALNLAINRQLLVDALWDGKATLPHSAQYEAWGPELYDPNRPTPPFDPDRARQLLKESSYKGQPIFYVTHPVYYTNGVAVAEAVVQMWKAIGVNASVRVDEGWTQLTKDNPVLTARNSSDWVVPTDPAVTLYMTWSKDLWKDEAHFDELAEEGETTLDRRRRHDIYQKMIDLFEEEAPGTYLYRAPEFYGVRSGIQWLPNTEYTMDFRPDNIHFTK</sequence>
<evidence type="ECO:0000256" key="1">
    <source>
        <dbReference type="ARBA" id="ARBA00004418"/>
    </source>
</evidence>
<feature type="chain" id="PRO_5047117234" evidence="4">
    <location>
        <begin position="19"/>
        <end position="504"/>
    </location>
</feature>
<dbReference type="Gene3D" id="3.90.76.10">
    <property type="entry name" value="Dipeptide-binding Protein, Domain 1"/>
    <property type="match status" value="1"/>
</dbReference>
<organism evidence="6 7">
    <name type="scientific">Mesorhizobium huakuii</name>
    <dbReference type="NCBI Taxonomy" id="28104"/>
    <lineage>
        <taxon>Bacteria</taxon>
        <taxon>Pseudomonadati</taxon>
        <taxon>Pseudomonadota</taxon>
        <taxon>Alphaproteobacteria</taxon>
        <taxon>Hyphomicrobiales</taxon>
        <taxon>Phyllobacteriaceae</taxon>
        <taxon>Mesorhizobium</taxon>
    </lineage>
</organism>
<evidence type="ECO:0000313" key="7">
    <source>
        <dbReference type="Proteomes" id="UP001322481"/>
    </source>
</evidence>
<comment type="similarity">
    <text evidence="2">Belongs to the bacterial solute-binding protein 5 family.</text>
</comment>
<protein>
    <submittedName>
        <fullName evidence="6">ABC transporter substrate-binding protein</fullName>
    </submittedName>
</protein>
<dbReference type="SUPFAM" id="SSF53850">
    <property type="entry name" value="Periplasmic binding protein-like II"/>
    <property type="match status" value="1"/>
</dbReference>
<dbReference type="EMBL" id="CP139858">
    <property type="protein sequence ID" value="WQB96848.1"/>
    <property type="molecule type" value="Genomic_DNA"/>
</dbReference>
<keyword evidence="7" id="KW-1185">Reference proteome</keyword>
<dbReference type="Proteomes" id="UP001322481">
    <property type="component" value="Chromosome"/>
</dbReference>
<proteinExistence type="inferred from homology"/>
<dbReference type="Gene3D" id="3.10.105.10">
    <property type="entry name" value="Dipeptide-binding Protein, Domain 3"/>
    <property type="match status" value="1"/>
</dbReference>
<dbReference type="RefSeq" id="WP_027033196.1">
    <property type="nucleotide sequence ID" value="NZ_CP139858.1"/>
</dbReference>
<feature type="signal peptide" evidence="4">
    <location>
        <begin position="1"/>
        <end position="18"/>
    </location>
</feature>
<evidence type="ECO:0000313" key="6">
    <source>
        <dbReference type="EMBL" id="WQB96848.1"/>
    </source>
</evidence>
<evidence type="ECO:0000256" key="2">
    <source>
        <dbReference type="ARBA" id="ARBA00005695"/>
    </source>
</evidence>
<accession>A0ABZ0VHV9</accession>
<dbReference type="InterPro" id="IPR039424">
    <property type="entry name" value="SBP_5"/>
</dbReference>
<dbReference type="GeneID" id="66686363"/>
<dbReference type="InterPro" id="IPR000914">
    <property type="entry name" value="SBP_5_dom"/>
</dbReference>
<dbReference type="Pfam" id="PF00496">
    <property type="entry name" value="SBP_bac_5"/>
    <property type="match status" value="1"/>
</dbReference>